<dbReference type="InterPro" id="IPR019775">
    <property type="entry name" value="WD40_repeat_CS"/>
</dbReference>
<reference evidence="10" key="1">
    <citation type="submission" date="2022-11" db="UniProtKB">
        <authorList>
            <consortium name="WormBaseParasite"/>
        </authorList>
    </citation>
    <scope>IDENTIFICATION</scope>
</reference>
<dbReference type="Proteomes" id="UP000887572">
    <property type="component" value="Unplaced"/>
</dbReference>
<protein>
    <submittedName>
        <fullName evidence="10">Uncharacterized protein</fullName>
    </submittedName>
</protein>
<evidence type="ECO:0000259" key="8">
    <source>
        <dbReference type="PROSITE" id="PS50056"/>
    </source>
</evidence>
<evidence type="ECO:0000259" key="7">
    <source>
        <dbReference type="PROSITE" id="PS50055"/>
    </source>
</evidence>
<dbReference type="SMART" id="SM00320">
    <property type="entry name" value="WD40"/>
    <property type="match status" value="4"/>
</dbReference>
<dbReference type="Pfam" id="PF00400">
    <property type="entry name" value="WD40"/>
    <property type="match status" value="3"/>
</dbReference>
<evidence type="ECO:0000256" key="2">
    <source>
        <dbReference type="ARBA" id="ARBA00022737"/>
    </source>
</evidence>
<keyword evidence="9" id="KW-1185">Reference proteome</keyword>
<dbReference type="Pfam" id="PF00102">
    <property type="entry name" value="Y_phosphatase"/>
    <property type="match status" value="1"/>
</dbReference>
<dbReference type="Pfam" id="PF07724">
    <property type="entry name" value="AAA_2"/>
    <property type="match status" value="1"/>
</dbReference>
<dbReference type="PRINTS" id="PR00700">
    <property type="entry name" value="PRTYPHPHTASE"/>
</dbReference>
<feature type="repeat" description="WD" evidence="5">
    <location>
        <begin position="1147"/>
        <end position="1183"/>
    </location>
</feature>
<dbReference type="InterPro" id="IPR003593">
    <property type="entry name" value="AAA+_ATPase"/>
</dbReference>
<dbReference type="GO" id="GO:0004725">
    <property type="term" value="F:protein tyrosine phosphatase activity"/>
    <property type="evidence" value="ECO:0007669"/>
    <property type="project" value="InterPro"/>
</dbReference>
<dbReference type="PROSITE" id="PS50082">
    <property type="entry name" value="WD_REPEATS_2"/>
    <property type="match status" value="3"/>
</dbReference>
<sequence>MRSQQFSLRQLRKPFRNATTTSNLGLRGHRNGIVGQGMPWTSSSLLATTPATVASADDNLGSHLVPTMTATKSASTVVDFRRRSLSCGQSNCAKCGKPLRSTPTTNVNRNLLYCKACNIVFSSSSSSDSSSKKFNMLKSGPIQSPPYPTEISAYLDKYVVGQQQAKKALAVGIYQHYKRLENNLRCQNQFLDNNLALAVQQHHQQQSQMHPNISIHYPFSHPHDLASDLLSHNAASTLSSNSLSSNQQRSKDPFYGFHSALQEDEPQIRLEKSNIVLLGPSGVGKTFVTQVLAKILDVPIALCDCTSMTQAGYVGEDVESVLQKLLQNAQGNVEKAQRGIVFLDEIDKIAATREAVSHAYRDVSGEGVQHALLKMVEGTVVNVKSGRKGQQECVPLDTTDILFIASGAFNGLERVVSRRLDKRTVGFGAPLLENTITADDKEQQLINQKRDKLFLQADQGDLIKFGMIPELVGRFPVLVPFHSFDKQMLIRVLTEPKNSLLAQMKFQFSMDNIELEFSVDALEEIAQLALERKVGARALRSIIERVLQDPKFDGPGSDIEKVQITKDYVRGEGTYEFTRKQLAMSTVALGVLFFTIHRLRHYLRLDRLRNQQIVQLEQQQKQQTNIVGRSPCSSSSTRSDRSFLPVSMDEAYFLRKFDEYERNDSWDQVFHKINLESESQAKKLSLCCDLSNTFNEKNRYRNVLPYDQNRIMLRCGVSSESDSYINASPLHLPFAHRNYILTQGPLPNTASDFWQMIHEQGVSICIMLSKVMEKSFVKCHSYFPSKEESKLEFDNFECKLEHEETKPHYIVRRIRLTPLDSLEERDCKSPQREQTEPGPEKGRIIHHFQFITWPDFGVPVHTDHFLNFLEEVRTAREKLLEQGEGSTTGPESPVVCHCSAGIGRTGTFVIVDSILSMFETKWKQQHQQQGDGEKNGSENDVSENVDRMADEQLDSLEALVVFIRRRRMGLIQTSQQLRFCWKTIVDWLVKNGKKAENPKKEEQSPEIQRLKMSLFGSSMNNSSPFGGKPGGGLFGAAANTAVVQPSTSTAMSQDIEVPQPPDDTVQSLKFNPMVAGAPIFLAGGSWDSTCRVWQINETGMVEPKAMLNVGAPILAVDWSEDSTKIFIASADKQARVWDLGSNQMAVVGTHNEPVRSCHWIATPQYTCLMTGSWDRTLRFWDMRQLPTQNALATIQLPERVYCSDMVFPLAVVGLADRHIKMYKLDGTPSEIQDVESQLKFQSRSIAIYKDRMTGQPGGFALGSTEGRVAIQCLQPKDPKENFTFKCHRSAELINNFQEIYPVNDVAFHPTHQTLVTAGADGKYSFWDKDARTKLKGSDALPMPITKVAIHQGGNIMAYAIGYDWSKGFEYSTANNVTKIFLHACDEEMKPKSKK</sequence>
<evidence type="ECO:0000256" key="1">
    <source>
        <dbReference type="ARBA" id="ARBA00022574"/>
    </source>
</evidence>
<feature type="repeat" description="WD" evidence="5">
    <location>
        <begin position="1302"/>
        <end position="1327"/>
    </location>
</feature>
<dbReference type="PANTHER" id="PTHR48102">
    <property type="entry name" value="ATP-DEPENDENT CLP PROTEASE ATP-BINDING SUBUNIT CLPX-LIKE, MITOCHONDRIAL-RELATED"/>
    <property type="match status" value="1"/>
</dbReference>
<dbReference type="SMART" id="SM00194">
    <property type="entry name" value="PTPc"/>
    <property type="match status" value="1"/>
</dbReference>
<dbReference type="InterPro" id="IPR036322">
    <property type="entry name" value="WD40_repeat_dom_sf"/>
</dbReference>
<dbReference type="InterPro" id="IPR003959">
    <property type="entry name" value="ATPase_AAA_core"/>
</dbReference>
<evidence type="ECO:0000256" key="5">
    <source>
        <dbReference type="PROSITE-ProRule" id="PRU00221"/>
    </source>
</evidence>
<evidence type="ECO:0000256" key="4">
    <source>
        <dbReference type="ARBA" id="ARBA00022840"/>
    </source>
</evidence>
<dbReference type="GO" id="GO:0005524">
    <property type="term" value="F:ATP binding"/>
    <property type="evidence" value="ECO:0007669"/>
    <property type="project" value="UniProtKB-KW"/>
</dbReference>
<keyword evidence="2" id="KW-0677">Repeat</keyword>
<dbReference type="InterPro" id="IPR000242">
    <property type="entry name" value="PTP_cat"/>
</dbReference>
<organism evidence="9 10">
    <name type="scientific">Globodera rostochiensis</name>
    <name type="common">Golden nematode worm</name>
    <name type="synonym">Heterodera rostochiensis</name>
    <dbReference type="NCBI Taxonomy" id="31243"/>
    <lineage>
        <taxon>Eukaryota</taxon>
        <taxon>Metazoa</taxon>
        <taxon>Ecdysozoa</taxon>
        <taxon>Nematoda</taxon>
        <taxon>Chromadorea</taxon>
        <taxon>Rhabditida</taxon>
        <taxon>Tylenchina</taxon>
        <taxon>Tylenchomorpha</taxon>
        <taxon>Tylenchoidea</taxon>
        <taxon>Heteroderidae</taxon>
        <taxon>Heteroderinae</taxon>
        <taxon>Globodera</taxon>
    </lineage>
</organism>
<dbReference type="PANTHER" id="PTHR48102:SF7">
    <property type="entry name" value="ATP-DEPENDENT CLP PROTEASE ATP-BINDING SUBUNIT CLPX-LIKE, MITOCHONDRIAL"/>
    <property type="match status" value="1"/>
</dbReference>
<dbReference type="PROSITE" id="PS50056">
    <property type="entry name" value="TYR_PHOSPHATASE_2"/>
    <property type="match status" value="1"/>
</dbReference>
<keyword evidence="4" id="KW-0067">ATP-binding</keyword>
<dbReference type="GO" id="GO:0016887">
    <property type="term" value="F:ATP hydrolysis activity"/>
    <property type="evidence" value="ECO:0007669"/>
    <property type="project" value="InterPro"/>
</dbReference>
<dbReference type="Pfam" id="PF10431">
    <property type="entry name" value="ClpB_D2-small"/>
    <property type="match status" value="1"/>
</dbReference>
<dbReference type="SUPFAM" id="SSF52799">
    <property type="entry name" value="(Phosphotyrosine protein) phosphatases II"/>
    <property type="match status" value="1"/>
</dbReference>
<dbReference type="InterPro" id="IPR059067">
    <property type="entry name" value="Znf_ribbon_CLPX-like"/>
</dbReference>
<dbReference type="Gene3D" id="1.10.8.60">
    <property type="match status" value="1"/>
</dbReference>
<feature type="domain" description="Tyrosine specific protein phosphatases" evidence="8">
    <location>
        <begin position="866"/>
        <end position="978"/>
    </location>
</feature>
<dbReference type="InterPro" id="IPR027417">
    <property type="entry name" value="P-loop_NTPase"/>
</dbReference>
<dbReference type="InterPro" id="IPR050052">
    <property type="entry name" value="ATP-dep_Clp_protease_ClpX"/>
</dbReference>
<dbReference type="InterPro" id="IPR015943">
    <property type="entry name" value="WD40/YVTN_repeat-like_dom_sf"/>
</dbReference>
<dbReference type="SMART" id="SM00404">
    <property type="entry name" value="PTPc_motif"/>
    <property type="match status" value="1"/>
</dbReference>
<dbReference type="WBParaSite" id="Gr19_v10_g8658.t1">
    <property type="protein sequence ID" value="Gr19_v10_g8658.t1"/>
    <property type="gene ID" value="Gr19_v10_g8658"/>
</dbReference>
<dbReference type="SUPFAM" id="SSF52540">
    <property type="entry name" value="P-loop containing nucleoside triphosphate hydrolases"/>
    <property type="match status" value="1"/>
</dbReference>
<name>A0A914I962_GLORO</name>
<dbReference type="CDD" id="cd19497">
    <property type="entry name" value="RecA-like_ClpX"/>
    <property type="match status" value="1"/>
</dbReference>
<dbReference type="InterPro" id="IPR001680">
    <property type="entry name" value="WD40_rpt"/>
</dbReference>
<dbReference type="Gene3D" id="3.90.190.10">
    <property type="entry name" value="Protein tyrosine phosphatase superfamily"/>
    <property type="match status" value="1"/>
</dbReference>
<dbReference type="PROSITE" id="PS50055">
    <property type="entry name" value="TYR_PHOSPHATASE_PTP"/>
    <property type="match status" value="1"/>
</dbReference>
<evidence type="ECO:0000313" key="10">
    <source>
        <dbReference type="WBParaSite" id="Gr19_v10_g8658.t1"/>
    </source>
</evidence>
<feature type="repeat" description="WD" evidence="5">
    <location>
        <begin position="1113"/>
        <end position="1147"/>
    </location>
</feature>
<evidence type="ECO:0000313" key="9">
    <source>
        <dbReference type="Proteomes" id="UP000887572"/>
    </source>
</evidence>
<dbReference type="Gene3D" id="2.130.10.10">
    <property type="entry name" value="YVTN repeat-like/Quinoprotein amine dehydrogenase"/>
    <property type="match status" value="1"/>
</dbReference>
<dbReference type="GO" id="GO:0051603">
    <property type="term" value="P:proteolysis involved in protein catabolic process"/>
    <property type="evidence" value="ECO:0007669"/>
    <property type="project" value="TreeGrafter"/>
</dbReference>
<dbReference type="GO" id="GO:0005759">
    <property type="term" value="C:mitochondrial matrix"/>
    <property type="evidence" value="ECO:0007669"/>
    <property type="project" value="TreeGrafter"/>
</dbReference>
<evidence type="ECO:0000256" key="6">
    <source>
        <dbReference type="SAM" id="MobiDB-lite"/>
    </source>
</evidence>
<feature type="region of interest" description="Disordered" evidence="6">
    <location>
        <begin position="922"/>
        <end position="941"/>
    </location>
</feature>
<dbReference type="InterPro" id="IPR000387">
    <property type="entry name" value="Tyr_Pase_dom"/>
</dbReference>
<accession>A0A914I962</accession>
<keyword evidence="3" id="KW-0547">Nucleotide-binding</keyword>
<dbReference type="Pfam" id="PF26040">
    <property type="entry name" value="Zn_ribbon_CLPX_N"/>
    <property type="match status" value="1"/>
</dbReference>
<dbReference type="InterPro" id="IPR003595">
    <property type="entry name" value="Tyr_Pase_cat"/>
</dbReference>
<evidence type="ECO:0000256" key="3">
    <source>
        <dbReference type="ARBA" id="ARBA00022741"/>
    </source>
</evidence>
<dbReference type="SUPFAM" id="SSF50978">
    <property type="entry name" value="WD40 repeat-like"/>
    <property type="match status" value="1"/>
</dbReference>
<dbReference type="InterPro" id="IPR029021">
    <property type="entry name" value="Prot-tyrosine_phosphatase-like"/>
</dbReference>
<dbReference type="InterPro" id="IPR019489">
    <property type="entry name" value="Clp_ATPase_C"/>
</dbReference>
<feature type="domain" description="Tyrosine-protein phosphatase" evidence="7">
    <location>
        <begin position="696"/>
        <end position="987"/>
    </location>
</feature>
<dbReference type="PROSITE" id="PS00678">
    <property type="entry name" value="WD_REPEATS_1"/>
    <property type="match status" value="2"/>
</dbReference>
<dbReference type="FunFam" id="1.10.8.60:FF:000002">
    <property type="entry name" value="ATP-dependent Clp protease ATP-binding subunit ClpX"/>
    <property type="match status" value="1"/>
</dbReference>
<dbReference type="SMART" id="SM00382">
    <property type="entry name" value="AAA"/>
    <property type="match status" value="1"/>
</dbReference>
<dbReference type="SMART" id="SM01086">
    <property type="entry name" value="ClpB_D2-small"/>
    <property type="match status" value="1"/>
</dbReference>
<keyword evidence="1 5" id="KW-0853">WD repeat</keyword>
<dbReference type="NCBIfam" id="NF003745">
    <property type="entry name" value="PRK05342.1"/>
    <property type="match status" value="1"/>
</dbReference>
<proteinExistence type="predicted"/>
<dbReference type="Gene3D" id="3.40.50.300">
    <property type="entry name" value="P-loop containing nucleotide triphosphate hydrolases"/>
    <property type="match status" value="1"/>
</dbReference>